<evidence type="ECO:0000256" key="2">
    <source>
        <dbReference type="ARBA" id="ARBA00022793"/>
    </source>
</evidence>
<evidence type="ECO:0000256" key="3">
    <source>
        <dbReference type="ARBA" id="ARBA00022898"/>
    </source>
</evidence>
<dbReference type="GO" id="GO:0008836">
    <property type="term" value="F:diaminopimelate decarboxylase activity"/>
    <property type="evidence" value="ECO:0007669"/>
    <property type="project" value="UniProtKB-UniRule"/>
</dbReference>
<evidence type="ECO:0000256" key="4">
    <source>
        <dbReference type="ARBA" id="ARBA00023239"/>
    </source>
</evidence>
<dbReference type="SUPFAM" id="SSF50621">
    <property type="entry name" value="Alanine racemase C-terminal domain-like"/>
    <property type="match status" value="1"/>
</dbReference>
<dbReference type="PROSITE" id="PS00878">
    <property type="entry name" value="ODR_DC_2_1"/>
    <property type="match status" value="1"/>
</dbReference>
<dbReference type="PRINTS" id="PR01179">
    <property type="entry name" value="ODADCRBXLASE"/>
</dbReference>
<accession>A0A3D9FHS2</accession>
<dbReference type="HAMAP" id="MF_02120">
    <property type="entry name" value="LysA"/>
    <property type="match status" value="1"/>
</dbReference>
<evidence type="ECO:0000256" key="7">
    <source>
        <dbReference type="PIRSR" id="PIRSR600183-50"/>
    </source>
</evidence>
<dbReference type="GO" id="GO:0009089">
    <property type="term" value="P:lysine biosynthetic process via diaminopimelate"/>
    <property type="evidence" value="ECO:0007669"/>
    <property type="project" value="UniProtKB-UniRule"/>
</dbReference>
<dbReference type="Gene3D" id="3.20.20.10">
    <property type="entry name" value="Alanine racemase"/>
    <property type="match status" value="1"/>
</dbReference>
<feature type="domain" description="Orn/DAP/Arg decarboxylase 2 N-terminal" evidence="10">
    <location>
        <begin position="42"/>
        <end position="281"/>
    </location>
</feature>
<organism evidence="11 12">
    <name type="scientific">Parasphingopyxis lamellibrachiae</name>
    <dbReference type="NCBI Taxonomy" id="680125"/>
    <lineage>
        <taxon>Bacteria</taxon>
        <taxon>Pseudomonadati</taxon>
        <taxon>Pseudomonadota</taxon>
        <taxon>Alphaproteobacteria</taxon>
        <taxon>Sphingomonadales</taxon>
        <taxon>Sphingomonadaceae</taxon>
        <taxon>Parasphingopyxis</taxon>
    </lineage>
</organism>
<dbReference type="Gene3D" id="2.40.37.10">
    <property type="entry name" value="Lyase, Ornithine Decarboxylase, Chain A, domain 1"/>
    <property type="match status" value="1"/>
</dbReference>
<dbReference type="InterPro" id="IPR022653">
    <property type="entry name" value="De-COase2_pyr-phos_BS"/>
</dbReference>
<feature type="binding site" evidence="5">
    <location>
        <position position="278"/>
    </location>
    <ligand>
        <name>substrate</name>
    </ligand>
</feature>
<keyword evidence="4 5" id="KW-0456">Lyase</keyword>
<feature type="binding site" evidence="5">
    <location>
        <position position="314"/>
    </location>
    <ligand>
        <name>substrate</name>
    </ligand>
</feature>
<comment type="pathway">
    <text evidence="5 8">Amino-acid biosynthesis; L-lysine biosynthesis via DAP pathway; L-lysine from DL-2,6-diaminopimelate: step 1/1.</text>
</comment>
<evidence type="ECO:0000259" key="9">
    <source>
        <dbReference type="Pfam" id="PF00278"/>
    </source>
</evidence>
<evidence type="ECO:0000313" key="11">
    <source>
        <dbReference type="EMBL" id="RED17198.1"/>
    </source>
</evidence>
<dbReference type="GO" id="GO:0030170">
    <property type="term" value="F:pyridoxal phosphate binding"/>
    <property type="evidence" value="ECO:0007669"/>
    <property type="project" value="UniProtKB-UniRule"/>
</dbReference>
<dbReference type="CDD" id="cd06828">
    <property type="entry name" value="PLPDE_III_DapDC"/>
    <property type="match status" value="1"/>
</dbReference>
<evidence type="ECO:0000313" key="12">
    <source>
        <dbReference type="Proteomes" id="UP000256310"/>
    </source>
</evidence>
<evidence type="ECO:0000256" key="5">
    <source>
        <dbReference type="HAMAP-Rule" id="MF_02120"/>
    </source>
</evidence>
<dbReference type="Proteomes" id="UP000256310">
    <property type="component" value="Unassembled WGS sequence"/>
</dbReference>
<keyword evidence="5 8" id="KW-0457">Lysine biosynthesis</keyword>
<dbReference type="EMBL" id="QRDP01000004">
    <property type="protein sequence ID" value="RED17198.1"/>
    <property type="molecule type" value="Genomic_DNA"/>
</dbReference>
<keyword evidence="2 5" id="KW-0210">Decarboxylase</keyword>
<feature type="binding site" evidence="5">
    <location>
        <position position="318"/>
    </location>
    <ligand>
        <name>substrate</name>
    </ligand>
</feature>
<feature type="modified residue" description="N6-(pyridoxal phosphate)lysine" evidence="5 7">
    <location>
        <position position="61"/>
    </location>
</feature>
<dbReference type="FunFam" id="3.20.20.10:FF:000003">
    <property type="entry name" value="Diaminopimelate decarboxylase"/>
    <property type="match status" value="1"/>
</dbReference>
<feature type="binding site" evidence="5">
    <location>
        <begin position="275"/>
        <end position="278"/>
    </location>
    <ligand>
        <name>pyridoxal 5'-phosphate</name>
        <dbReference type="ChEBI" id="CHEBI:597326"/>
    </ligand>
</feature>
<dbReference type="OrthoDB" id="9802241at2"/>
<keyword evidence="12" id="KW-1185">Reference proteome</keyword>
<comment type="cofactor">
    <cofactor evidence="1 5 7 8">
        <name>pyridoxal 5'-phosphate</name>
        <dbReference type="ChEBI" id="CHEBI:597326"/>
    </cofactor>
</comment>
<evidence type="ECO:0000256" key="8">
    <source>
        <dbReference type="RuleBase" id="RU003738"/>
    </source>
</evidence>
<comment type="subunit">
    <text evidence="5">Homodimer.</text>
</comment>
<reference evidence="11 12" key="1">
    <citation type="submission" date="2018-07" db="EMBL/GenBank/DDBJ databases">
        <title>Genomic Encyclopedia of Type Strains, Phase IV (KMG-IV): sequencing the most valuable type-strain genomes for metagenomic binning, comparative biology and taxonomic classification.</title>
        <authorList>
            <person name="Goeker M."/>
        </authorList>
    </citation>
    <scope>NUCLEOTIDE SEQUENCE [LARGE SCALE GENOMIC DNA]</scope>
    <source>
        <strain evidence="11 12">DSM 26725</strain>
    </source>
</reference>
<dbReference type="InterPro" id="IPR029066">
    <property type="entry name" value="PLP-binding_barrel"/>
</dbReference>
<dbReference type="AlphaFoldDB" id="A0A3D9FHS2"/>
<dbReference type="PANTHER" id="PTHR43727">
    <property type="entry name" value="DIAMINOPIMELATE DECARBOXYLASE"/>
    <property type="match status" value="1"/>
</dbReference>
<dbReference type="InterPro" id="IPR000183">
    <property type="entry name" value="Orn/DAP/Arg_de-COase"/>
</dbReference>
<feature type="binding site" evidence="5">
    <location>
        <position position="240"/>
    </location>
    <ligand>
        <name>pyridoxal 5'-phosphate</name>
        <dbReference type="ChEBI" id="CHEBI:597326"/>
    </ligand>
</feature>
<dbReference type="InterPro" id="IPR022644">
    <property type="entry name" value="De-COase2_N"/>
</dbReference>
<dbReference type="PANTHER" id="PTHR43727:SF2">
    <property type="entry name" value="GROUP IV DECARBOXYLASE"/>
    <property type="match status" value="1"/>
</dbReference>
<feature type="binding site" evidence="5">
    <location>
        <position position="344"/>
    </location>
    <ligand>
        <name>substrate</name>
    </ligand>
</feature>
<keyword evidence="3 5" id="KW-0663">Pyridoxal phosphate</keyword>
<dbReference type="Pfam" id="PF02784">
    <property type="entry name" value="Orn_Arg_deC_N"/>
    <property type="match status" value="1"/>
</dbReference>
<evidence type="ECO:0000256" key="1">
    <source>
        <dbReference type="ARBA" id="ARBA00001933"/>
    </source>
</evidence>
<comment type="similarity">
    <text evidence="5">Belongs to the Orn/Lys/Arg decarboxylase class-II family. LysA subfamily.</text>
</comment>
<sequence>MDHFAIREGRMFAEDVPMAHIAEKVGTPVYVYSRATLERHARVFRDALSALPSIHIAFAIKANPNLAVLRVLAREGFGGDIVSIGEMKRALAAGMKAADIVFSGVGKTRGDLRDALDAGVGQFNIELEEEGVALAEIAKSMGKTATAVLRVNPDVDAGTHAKISTGKSENKFGVPIDQAPDMFGRLAALDGLAMRGLALHIGSQIFDLDPIERAYVKVGALAMQLRGAGFVIDRVDLGGGLGVPYERGKVPPSPAIYGEMVARVTKGWDVTLMFEPGRVIAGNAGVLLTRVIWVKPGIVRPYVIVDAAMNDLARPAMYDAWHDFEAVLPSGERVVANIAGPVCESGDTFAMNREIDAVKSGDLAVFRTAGAYGATMASTYNSRALVPEVMVDGDKFAIVAERVVPEKLIAAEQVPDFLKD</sequence>
<gene>
    <name evidence="5" type="primary">lysA</name>
    <name evidence="11" type="ORF">DFR46_2237</name>
</gene>
<dbReference type="RefSeq" id="WP_116236501.1">
    <property type="nucleotide sequence ID" value="NZ_QRDP01000004.1"/>
</dbReference>
<evidence type="ECO:0000256" key="6">
    <source>
        <dbReference type="NCBIfam" id="TIGR01048"/>
    </source>
</evidence>
<feature type="binding site" evidence="5">
    <location>
        <position position="372"/>
    </location>
    <ligand>
        <name>substrate</name>
    </ligand>
</feature>
<evidence type="ECO:0000259" key="10">
    <source>
        <dbReference type="Pfam" id="PF02784"/>
    </source>
</evidence>
<name>A0A3D9FHS2_9SPHN</name>
<dbReference type="NCBIfam" id="TIGR01048">
    <property type="entry name" value="lysA"/>
    <property type="match status" value="1"/>
</dbReference>
<dbReference type="EC" id="4.1.1.20" evidence="5 6"/>
<dbReference type="Pfam" id="PF00278">
    <property type="entry name" value="Orn_DAP_Arg_deC"/>
    <property type="match status" value="1"/>
</dbReference>
<comment type="function">
    <text evidence="5">Specifically catalyzes the decarboxylation of meso-diaminopimelate (meso-DAP) to L-lysine.</text>
</comment>
<dbReference type="PRINTS" id="PR01181">
    <property type="entry name" value="DAPDCRBXLASE"/>
</dbReference>
<keyword evidence="5" id="KW-0028">Amino-acid biosynthesis</keyword>
<proteinExistence type="inferred from homology"/>
<dbReference type="InterPro" id="IPR002986">
    <property type="entry name" value="DAP_deCOOHase_LysA"/>
</dbReference>
<protein>
    <recommendedName>
        <fullName evidence="5 6">Diaminopimelate decarboxylase</fullName>
        <shortName evidence="5">DAP decarboxylase</shortName>
        <shortName evidence="5">DAPDC</shortName>
        <ecNumber evidence="5 6">4.1.1.20</ecNumber>
    </recommendedName>
</protein>
<feature type="domain" description="Orn/DAP/Arg decarboxylase 2 C-terminal" evidence="9">
    <location>
        <begin position="30"/>
        <end position="370"/>
    </location>
</feature>
<dbReference type="InterPro" id="IPR009006">
    <property type="entry name" value="Ala_racemase/Decarboxylase_C"/>
</dbReference>
<comment type="catalytic activity">
    <reaction evidence="5 8">
        <text>meso-2,6-diaminopimelate + H(+) = L-lysine + CO2</text>
        <dbReference type="Rhea" id="RHEA:15101"/>
        <dbReference type="ChEBI" id="CHEBI:15378"/>
        <dbReference type="ChEBI" id="CHEBI:16526"/>
        <dbReference type="ChEBI" id="CHEBI:32551"/>
        <dbReference type="ChEBI" id="CHEBI:57791"/>
        <dbReference type="EC" id="4.1.1.20"/>
    </reaction>
</comment>
<dbReference type="UniPathway" id="UPA00034">
    <property type="reaction ID" value="UER00027"/>
</dbReference>
<comment type="caution">
    <text evidence="11">The sequence shown here is derived from an EMBL/GenBank/DDBJ whole genome shotgun (WGS) entry which is preliminary data.</text>
</comment>
<feature type="binding site" evidence="5">
    <location>
        <position position="372"/>
    </location>
    <ligand>
        <name>pyridoxal 5'-phosphate</name>
        <dbReference type="ChEBI" id="CHEBI:597326"/>
    </ligand>
</feature>
<dbReference type="InterPro" id="IPR022643">
    <property type="entry name" value="De-COase2_C"/>
</dbReference>
<feature type="active site" description="Proton donor" evidence="7">
    <location>
        <position position="343"/>
    </location>
</feature>
<dbReference type="SUPFAM" id="SSF51419">
    <property type="entry name" value="PLP-binding barrel"/>
    <property type="match status" value="1"/>
</dbReference>